<feature type="domain" description="Bro-N" evidence="1">
    <location>
        <begin position="1"/>
        <end position="120"/>
    </location>
</feature>
<protein>
    <recommendedName>
        <fullName evidence="1">Bro-N domain-containing protein</fullName>
    </recommendedName>
</protein>
<organism evidence="2 3">
    <name type="scientific">Acinetobacter modestus</name>
    <dbReference type="NCBI Taxonomy" id="1776740"/>
    <lineage>
        <taxon>Bacteria</taxon>
        <taxon>Pseudomonadati</taxon>
        <taxon>Pseudomonadota</taxon>
        <taxon>Gammaproteobacteria</taxon>
        <taxon>Moraxellales</taxon>
        <taxon>Moraxellaceae</taxon>
        <taxon>Acinetobacter</taxon>
    </lineage>
</organism>
<name>A0ABP2U0E1_9GAMM</name>
<sequence>MNAVTHFDFKSSSVRIVLDDNGEPLFCLADVCKVLNISRSSDLLQIQRGYVKNETPKRHGALDPIGVHKISVSTNGGKQELIFINEPNLYRVIFRSNKPEALNFQNWVFAEVLPTLRKTGSYSARQTAFDELNRLCMQAKTQKAKGSFHGTGLVNHRYSMRDLNLRIATCTTNLQLTFEGLHHD</sequence>
<dbReference type="EMBL" id="APOJ01000016">
    <property type="protein sequence ID" value="ENU27966.1"/>
    <property type="molecule type" value="Genomic_DNA"/>
</dbReference>
<evidence type="ECO:0000313" key="2">
    <source>
        <dbReference type="EMBL" id="ENU27966.1"/>
    </source>
</evidence>
<reference evidence="3" key="1">
    <citation type="submission" date="2013-02" db="EMBL/GenBank/DDBJ databases">
        <title>The Genome Sequence of Acinetobacter sp. NIPH 236.</title>
        <authorList>
            <consortium name="The Broad Institute Genome Sequencing Platform"/>
            <consortium name="The Broad Institute Genome Sequencing Center for Infectious Disease"/>
            <person name="Cerqueira G."/>
            <person name="Feldgarden M."/>
            <person name="Courvalin P."/>
            <person name="Perichon B."/>
            <person name="Grillot-Courvalin C."/>
            <person name="Clermont D."/>
            <person name="Rocha E."/>
            <person name="Yoon E.-J."/>
            <person name="Nemec A."/>
            <person name="Walker B."/>
            <person name="Young S.K."/>
            <person name="Zeng Q."/>
            <person name="Gargeya S."/>
            <person name="Fitzgerald M."/>
            <person name="Haas B."/>
            <person name="Abouelleil A."/>
            <person name="Alvarado L."/>
            <person name="Arachchi H.M."/>
            <person name="Berlin A.M."/>
            <person name="Chapman S.B."/>
            <person name="Dewar J."/>
            <person name="Goldberg J."/>
            <person name="Griggs A."/>
            <person name="Gujja S."/>
            <person name="Hansen M."/>
            <person name="Howarth C."/>
            <person name="Imamovic A."/>
            <person name="Larimer J."/>
            <person name="McCowan C."/>
            <person name="Murphy C."/>
            <person name="Neiman D."/>
            <person name="Pearson M."/>
            <person name="Priest M."/>
            <person name="Roberts A."/>
            <person name="Saif S."/>
            <person name="Shea T."/>
            <person name="Sisk P."/>
            <person name="Sykes S."/>
            <person name="Wortman J."/>
            <person name="Nusbaum C."/>
            <person name="Birren B."/>
        </authorList>
    </citation>
    <scope>NUCLEOTIDE SEQUENCE [LARGE SCALE GENOMIC DNA]</scope>
    <source>
        <strain evidence="3">NIPH 236</strain>
    </source>
</reference>
<dbReference type="InterPro" id="IPR003497">
    <property type="entry name" value="BRO_N_domain"/>
</dbReference>
<reference evidence="2 3" key="2">
    <citation type="journal article" date="2016" name="Int. J. Syst. Evol. Microbiol.">
        <title>Taxonomy of haemolytic and/or proteolytic strains of the genus Acinetobacter with the proposal of Acinetobacter courvalinii sp. nov. (genomic species 14 sensu Bouvet &amp; Jeanjean), Acinetobacter dispersus sp. nov. (genomic species 17), Acinetobacter modestus sp. nov., Acinetobacter proteolyticus sp. nov. and Acinetobacter vivianii sp. nov.</title>
        <authorList>
            <person name="Nemec A."/>
            <person name="Radolfova-Krizova L."/>
            <person name="Maixnerova M."/>
            <person name="Vrestiakova E."/>
            <person name="Jezek P."/>
            <person name="Sedo O."/>
        </authorList>
    </citation>
    <scope>NUCLEOTIDE SEQUENCE [LARGE SCALE GENOMIC DNA]</scope>
    <source>
        <strain evidence="2 3">NIPH 236</strain>
    </source>
</reference>
<dbReference type="SMART" id="SM01040">
    <property type="entry name" value="Bro-N"/>
    <property type="match status" value="1"/>
</dbReference>
<evidence type="ECO:0000313" key="3">
    <source>
        <dbReference type="Proteomes" id="UP000013190"/>
    </source>
</evidence>
<keyword evidence="3" id="KW-1185">Reference proteome</keyword>
<comment type="caution">
    <text evidence="2">The sequence shown here is derived from an EMBL/GenBank/DDBJ whole genome shotgun (WGS) entry which is preliminary data.</text>
</comment>
<gene>
    <name evidence="2" type="ORF">F992_00798</name>
</gene>
<dbReference type="PROSITE" id="PS51750">
    <property type="entry name" value="BRO_N"/>
    <property type="match status" value="1"/>
</dbReference>
<accession>A0ABP2U0E1</accession>
<dbReference type="PANTHER" id="PTHR36180">
    <property type="entry name" value="DNA-BINDING PROTEIN-RELATED-RELATED"/>
    <property type="match status" value="1"/>
</dbReference>
<dbReference type="RefSeq" id="WP_004660046.1">
    <property type="nucleotide sequence ID" value="NZ_BMDV01000003.1"/>
</dbReference>
<dbReference type="Pfam" id="PF02498">
    <property type="entry name" value="Bro-N"/>
    <property type="match status" value="1"/>
</dbReference>
<dbReference type="Proteomes" id="UP000013190">
    <property type="component" value="Unassembled WGS sequence"/>
</dbReference>
<dbReference type="PANTHER" id="PTHR36180:SF2">
    <property type="entry name" value="BRO FAMILY PROTEIN"/>
    <property type="match status" value="1"/>
</dbReference>
<proteinExistence type="predicted"/>
<evidence type="ECO:0000259" key="1">
    <source>
        <dbReference type="PROSITE" id="PS51750"/>
    </source>
</evidence>
<dbReference type="GeneID" id="92834219"/>